<dbReference type="GO" id="GO:0005829">
    <property type="term" value="C:cytosol"/>
    <property type="evidence" value="ECO:0007669"/>
    <property type="project" value="TreeGrafter"/>
</dbReference>
<dbReference type="GO" id="GO:0006446">
    <property type="term" value="P:regulation of translational initiation"/>
    <property type="evidence" value="ECO:0007669"/>
    <property type="project" value="TreeGrafter"/>
</dbReference>
<dbReference type="AlphaFoldDB" id="A0A9J6D5C8"/>
<reference evidence="1" key="1">
    <citation type="journal article" date="2020" name="Cell">
        <title>Large-Scale Comparative Analyses of Tick Genomes Elucidate Their Genetic Diversity and Vector Capacities.</title>
        <authorList>
            <consortium name="Tick Genome and Microbiome Consortium (TIGMIC)"/>
            <person name="Jia N."/>
            <person name="Wang J."/>
            <person name="Shi W."/>
            <person name="Du L."/>
            <person name="Sun Y."/>
            <person name="Zhan W."/>
            <person name="Jiang J.F."/>
            <person name="Wang Q."/>
            <person name="Zhang B."/>
            <person name="Ji P."/>
            <person name="Bell-Sakyi L."/>
            <person name="Cui X.M."/>
            <person name="Yuan T.T."/>
            <person name="Jiang B.G."/>
            <person name="Yang W.F."/>
            <person name="Lam T.T."/>
            <person name="Chang Q.C."/>
            <person name="Ding S.J."/>
            <person name="Wang X.J."/>
            <person name="Zhu J.G."/>
            <person name="Ruan X.D."/>
            <person name="Zhao L."/>
            <person name="Wei J.T."/>
            <person name="Ye R.Z."/>
            <person name="Que T.C."/>
            <person name="Du C.H."/>
            <person name="Zhou Y.H."/>
            <person name="Cheng J.X."/>
            <person name="Dai P.F."/>
            <person name="Guo W.B."/>
            <person name="Han X.H."/>
            <person name="Huang E.J."/>
            <person name="Li L.F."/>
            <person name="Wei W."/>
            <person name="Gao Y.C."/>
            <person name="Liu J.Z."/>
            <person name="Shao H.Z."/>
            <person name="Wang X."/>
            <person name="Wang C.C."/>
            <person name="Yang T.C."/>
            <person name="Huo Q.B."/>
            <person name="Li W."/>
            <person name="Chen H.Y."/>
            <person name="Chen S.E."/>
            <person name="Zhou L.G."/>
            <person name="Ni X.B."/>
            <person name="Tian J.H."/>
            <person name="Sheng Y."/>
            <person name="Liu T."/>
            <person name="Pan Y.S."/>
            <person name="Xia L.Y."/>
            <person name="Li J."/>
            <person name="Zhao F."/>
            <person name="Cao W.C."/>
        </authorList>
    </citation>
    <scope>NUCLEOTIDE SEQUENCE</scope>
    <source>
        <strain evidence="1">Rmic-2018</strain>
    </source>
</reference>
<dbReference type="PANTHER" id="PTHR23254:SF16">
    <property type="entry name" value="CBP80_20-DEPENDENT TRANSLATION INITIATION FACTOR"/>
    <property type="match status" value="1"/>
</dbReference>
<dbReference type="InterPro" id="IPR051367">
    <property type="entry name" value="mRNA_TranslReg/HistoneTransl"/>
</dbReference>
<gene>
    <name evidence="1" type="ORF">HPB51_014428</name>
</gene>
<evidence type="ECO:0000313" key="2">
    <source>
        <dbReference type="Proteomes" id="UP000821866"/>
    </source>
</evidence>
<dbReference type="EMBL" id="JABSTU010000011">
    <property type="protein sequence ID" value="KAH8009292.1"/>
    <property type="molecule type" value="Genomic_DNA"/>
</dbReference>
<organism evidence="1 2">
    <name type="scientific">Rhipicephalus microplus</name>
    <name type="common">Cattle tick</name>
    <name type="synonym">Boophilus microplus</name>
    <dbReference type="NCBI Taxonomy" id="6941"/>
    <lineage>
        <taxon>Eukaryota</taxon>
        <taxon>Metazoa</taxon>
        <taxon>Ecdysozoa</taxon>
        <taxon>Arthropoda</taxon>
        <taxon>Chelicerata</taxon>
        <taxon>Arachnida</taxon>
        <taxon>Acari</taxon>
        <taxon>Parasitiformes</taxon>
        <taxon>Ixodida</taxon>
        <taxon>Ixodoidea</taxon>
        <taxon>Ixodidae</taxon>
        <taxon>Rhipicephalinae</taxon>
        <taxon>Rhipicephalus</taxon>
        <taxon>Boophilus</taxon>
    </lineage>
</organism>
<dbReference type="GO" id="GO:0008494">
    <property type="term" value="F:translation activator activity"/>
    <property type="evidence" value="ECO:0007669"/>
    <property type="project" value="TreeGrafter"/>
</dbReference>
<name>A0A9J6D5C8_RHIMP</name>
<dbReference type="Proteomes" id="UP000821866">
    <property type="component" value="Chromosome 9"/>
</dbReference>
<accession>A0A9J6D5C8</accession>
<proteinExistence type="predicted"/>
<dbReference type="PANTHER" id="PTHR23254">
    <property type="entry name" value="EIF4G DOMAIN PROTEIN"/>
    <property type="match status" value="1"/>
</dbReference>
<comment type="caution">
    <text evidence="1">The sequence shown here is derived from an EMBL/GenBank/DDBJ whole genome shotgun (WGS) entry which is preliminary data.</text>
</comment>
<evidence type="ECO:0000313" key="1">
    <source>
        <dbReference type="EMBL" id="KAH8009292.1"/>
    </source>
</evidence>
<keyword evidence="2" id="KW-1185">Reference proteome</keyword>
<sequence>MVESRFFIESLLSSCNELFGSRSELMGPLDAEHMPMRWAPYVTFVAKLLQAFETSGAEAADAIVTGDNKMLHKSGRDAMECLRLGMAAAGKAIQRMHPHLMYKLMTRVRDAFLEDGTTVRVRGILLEVIELHGSEWQLTPAQQMYYYPSRPVQRRE</sequence>
<reference evidence="1" key="2">
    <citation type="submission" date="2021-09" db="EMBL/GenBank/DDBJ databases">
        <authorList>
            <person name="Jia N."/>
            <person name="Wang J."/>
            <person name="Shi W."/>
            <person name="Du L."/>
            <person name="Sun Y."/>
            <person name="Zhan W."/>
            <person name="Jiang J."/>
            <person name="Wang Q."/>
            <person name="Zhang B."/>
            <person name="Ji P."/>
            <person name="Sakyi L.B."/>
            <person name="Cui X."/>
            <person name="Yuan T."/>
            <person name="Jiang B."/>
            <person name="Yang W."/>
            <person name="Lam T.T.-Y."/>
            <person name="Chang Q."/>
            <person name="Ding S."/>
            <person name="Wang X."/>
            <person name="Zhu J."/>
            <person name="Ruan X."/>
            <person name="Zhao L."/>
            <person name="Wei J."/>
            <person name="Que T."/>
            <person name="Du C."/>
            <person name="Cheng J."/>
            <person name="Dai P."/>
            <person name="Han X."/>
            <person name="Huang E."/>
            <person name="Gao Y."/>
            <person name="Liu J."/>
            <person name="Shao H."/>
            <person name="Ye R."/>
            <person name="Li L."/>
            <person name="Wei W."/>
            <person name="Wang X."/>
            <person name="Wang C."/>
            <person name="Huo Q."/>
            <person name="Li W."/>
            <person name="Guo W."/>
            <person name="Chen H."/>
            <person name="Chen S."/>
            <person name="Zhou L."/>
            <person name="Zhou L."/>
            <person name="Ni X."/>
            <person name="Tian J."/>
            <person name="Zhou Y."/>
            <person name="Sheng Y."/>
            <person name="Liu T."/>
            <person name="Pan Y."/>
            <person name="Xia L."/>
            <person name="Li J."/>
            <person name="Zhao F."/>
            <person name="Cao W."/>
        </authorList>
    </citation>
    <scope>NUCLEOTIDE SEQUENCE</scope>
    <source>
        <strain evidence="1">Rmic-2018</strain>
        <tissue evidence="1">Larvae</tissue>
    </source>
</reference>
<protein>
    <submittedName>
        <fullName evidence="1">Uncharacterized protein</fullName>
    </submittedName>
</protein>
<dbReference type="Gene3D" id="1.25.40.180">
    <property type="match status" value="1"/>
</dbReference>
<dbReference type="VEuPathDB" id="VectorBase:LOC119177890"/>